<evidence type="ECO:0000313" key="3">
    <source>
        <dbReference type="Proteomes" id="UP000751190"/>
    </source>
</evidence>
<keyword evidence="3" id="KW-1185">Reference proteome</keyword>
<accession>A0A8J5XHX7</accession>
<organism evidence="2 3">
    <name type="scientific">Diacronema lutheri</name>
    <name type="common">Unicellular marine alga</name>
    <name type="synonym">Monochrysis lutheri</name>
    <dbReference type="NCBI Taxonomy" id="2081491"/>
    <lineage>
        <taxon>Eukaryota</taxon>
        <taxon>Haptista</taxon>
        <taxon>Haptophyta</taxon>
        <taxon>Pavlovophyceae</taxon>
        <taxon>Pavlovales</taxon>
        <taxon>Pavlovaceae</taxon>
        <taxon>Diacronema</taxon>
    </lineage>
</organism>
<dbReference type="Proteomes" id="UP000751190">
    <property type="component" value="Unassembled WGS sequence"/>
</dbReference>
<proteinExistence type="predicted"/>
<gene>
    <name evidence="2" type="ORF">KFE25_003417</name>
</gene>
<feature type="region of interest" description="Disordered" evidence="1">
    <location>
        <begin position="201"/>
        <end position="232"/>
    </location>
</feature>
<dbReference type="SUPFAM" id="SSF47095">
    <property type="entry name" value="HMG-box"/>
    <property type="match status" value="1"/>
</dbReference>
<dbReference type="EMBL" id="JAGTXO010000013">
    <property type="protein sequence ID" value="KAG8464354.1"/>
    <property type="molecule type" value="Genomic_DNA"/>
</dbReference>
<dbReference type="AlphaFoldDB" id="A0A8J5XHX7"/>
<feature type="compositionally biased region" description="Basic and acidic residues" evidence="1">
    <location>
        <begin position="33"/>
        <end position="45"/>
    </location>
</feature>
<dbReference type="Gene3D" id="1.10.30.10">
    <property type="entry name" value="High mobility group box domain"/>
    <property type="match status" value="1"/>
</dbReference>
<dbReference type="InterPro" id="IPR036910">
    <property type="entry name" value="HMG_box_dom_sf"/>
</dbReference>
<protein>
    <submittedName>
        <fullName evidence="2">Uncharacterized protein</fullName>
    </submittedName>
</protein>
<feature type="region of interest" description="Disordered" evidence="1">
    <location>
        <begin position="20"/>
        <end position="84"/>
    </location>
</feature>
<feature type="compositionally biased region" description="Low complexity" evidence="1">
    <location>
        <begin position="64"/>
        <end position="82"/>
    </location>
</feature>
<evidence type="ECO:0000313" key="2">
    <source>
        <dbReference type="EMBL" id="KAG8464354.1"/>
    </source>
</evidence>
<comment type="caution">
    <text evidence="2">The sequence shown here is derived from an EMBL/GenBank/DDBJ whole genome shotgun (WGS) entry which is preliminary data.</text>
</comment>
<feature type="compositionally biased region" description="Basic residues" evidence="1">
    <location>
        <begin position="222"/>
        <end position="232"/>
    </location>
</feature>
<reference evidence="2" key="1">
    <citation type="submission" date="2021-05" db="EMBL/GenBank/DDBJ databases">
        <title>The genome of the haptophyte Pavlova lutheri (Diacronema luteri, Pavlovales) - a model for lipid biosynthesis in eukaryotic algae.</title>
        <authorList>
            <person name="Hulatt C.J."/>
            <person name="Posewitz M.C."/>
        </authorList>
    </citation>
    <scope>NUCLEOTIDE SEQUENCE</scope>
    <source>
        <strain evidence="2">NIVA-4/92</strain>
    </source>
</reference>
<name>A0A8J5XHX7_DIALT</name>
<evidence type="ECO:0000256" key="1">
    <source>
        <dbReference type="SAM" id="MobiDB-lite"/>
    </source>
</evidence>
<sequence length="232" mass="25365">MAERALLALVWRGREALTRALSTQAHRSKPRPAAKDVPRRARRIDSVTPFSWMQRSSDEDEQDAGSASNSAQSSIRSSSSHPQLPPLPIELLLGSVCHGGARQPAARSGRDDNLVSLACTKQATDMWNALDETERERFTAQAAKAAKEYTMDVHKFYARTPGEATEGEAALERWVAKRLSLNARLTMRRVVEAIVEGRAPCSALPAEEAVPEEDSARASAHGARRKGRRSAA</sequence>